<dbReference type="InterPro" id="IPR049179">
    <property type="entry name" value="T2SSK_SAM-like_2nd"/>
</dbReference>
<evidence type="ECO:0000259" key="12">
    <source>
        <dbReference type="Pfam" id="PF21687"/>
    </source>
</evidence>
<keyword evidence="3 10" id="KW-0813">Transport</keyword>
<dbReference type="PIRSF" id="PIRSF002786">
    <property type="entry name" value="XcpX"/>
    <property type="match status" value="1"/>
</dbReference>
<dbReference type="InterPro" id="IPR049031">
    <property type="entry name" value="T2SSK_SAM-like_1st"/>
</dbReference>
<proteinExistence type="inferred from homology"/>
<comment type="subcellular location">
    <subcellularLocation>
        <location evidence="1 10">Cell inner membrane</location>
    </subcellularLocation>
</comment>
<evidence type="ECO:0000256" key="1">
    <source>
        <dbReference type="ARBA" id="ARBA00004533"/>
    </source>
</evidence>
<feature type="domain" description="T2SS protein K first SAM-like" evidence="12">
    <location>
        <begin position="104"/>
        <end position="204"/>
    </location>
</feature>
<sequence>MKPQRGMALITVLVVVAVVTVVCAGIIARQQLAIRSTANQLLVRQAWHYALGGEILAKAILRRDLQQGDPRAPRDHLGEPWAQLRTPFALDNGMLRVQILDASGRFNLNRLADAGEAGEAARVQFRRLLAILQIDVAYVERLTDWLDEDSEPQGGAGAEDDQYLLAQPAYRAANRLLTDVSELRLLGMAERDYQRLQPLVSALPVEAPLNINTASAPVIASLAEGLSLADGVALIEARGAEGFSDVQAFLGRLPALGISGGGLAVGSMHFEVLTEVQIGERRQVLHSQLQRTTEGKVYVLARDLGRSGLPAPDKEQQP</sequence>
<dbReference type="RefSeq" id="WP_069521724.1">
    <property type="nucleotide sequence ID" value="NZ_FOFP01000027.1"/>
</dbReference>
<dbReference type="Pfam" id="PF03934">
    <property type="entry name" value="T2SSK"/>
    <property type="match status" value="1"/>
</dbReference>
<dbReference type="InterPro" id="IPR045584">
    <property type="entry name" value="Pilin-like"/>
</dbReference>
<evidence type="ECO:0000259" key="11">
    <source>
        <dbReference type="Pfam" id="PF03934"/>
    </source>
</evidence>
<dbReference type="EMBL" id="FOFP01000027">
    <property type="protein sequence ID" value="SER39532.1"/>
    <property type="molecule type" value="Genomic_DNA"/>
</dbReference>
<evidence type="ECO:0000256" key="8">
    <source>
        <dbReference type="ARBA" id="ARBA00022989"/>
    </source>
</evidence>
<comment type="caution">
    <text evidence="13">The sequence shown here is derived from an EMBL/GenBank/DDBJ whole genome shotgun (WGS) entry which is preliminary data.</text>
</comment>
<keyword evidence="9 10" id="KW-0472">Membrane</keyword>
<dbReference type="NCBIfam" id="NF037980">
    <property type="entry name" value="T2SS_GspK"/>
    <property type="match status" value="1"/>
</dbReference>
<organism evidence="13 14">
    <name type="scientific">Pseudomonas cuatrocienegasensis</name>
    <dbReference type="NCBI Taxonomy" id="543360"/>
    <lineage>
        <taxon>Bacteria</taxon>
        <taxon>Pseudomonadati</taxon>
        <taxon>Pseudomonadota</taxon>
        <taxon>Gammaproteobacteria</taxon>
        <taxon>Pseudomonadales</taxon>
        <taxon>Pseudomonadaceae</taxon>
        <taxon>Pseudomonas</taxon>
    </lineage>
</organism>
<dbReference type="PANTHER" id="PTHR38831:SF1">
    <property type="entry name" value="TYPE II SECRETION SYSTEM PROTEIN K-RELATED"/>
    <property type="match status" value="1"/>
</dbReference>
<dbReference type="Pfam" id="PF21687">
    <property type="entry name" value="T2SSK_1st"/>
    <property type="match status" value="1"/>
</dbReference>
<name>A0ABY1BQQ3_9PSED</name>
<keyword evidence="14" id="KW-1185">Reference proteome</keyword>
<evidence type="ECO:0000256" key="4">
    <source>
        <dbReference type="ARBA" id="ARBA00022475"/>
    </source>
</evidence>
<gene>
    <name evidence="13" type="ORF">SAMN05216600_12715</name>
</gene>
<dbReference type="Proteomes" id="UP000198512">
    <property type="component" value="Unassembled WGS sequence"/>
</dbReference>
<dbReference type="PANTHER" id="PTHR38831">
    <property type="entry name" value="TYPE II SECRETION SYSTEM PROTEIN K"/>
    <property type="match status" value="1"/>
</dbReference>
<evidence type="ECO:0000256" key="2">
    <source>
        <dbReference type="ARBA" id="ARBA00007246"/>
    </source>
</evidence>
<dbReference type="Gene3D" id="3.30.1300.30">
    <property type="entry name" value="GSPII I/J protein-like"/>
    <property type="match status" value="1"/>
</dbReference>
<evidence type="ECO:0000256" key="7">
    <source>
        <dbReference type="ARBA" id="ARBA00022927"/>
    </source>
</evidence>
<keyword evidence="7" id="KW-0653">Protein transport</keyword>
<feature type="domain" description="T2SS protein K second SAM-like" evidence="11">
    <location>
        <begin position="209"/>
        <end position="259"/>
    </location>
</feature>
<dbReference type="Gene3D" id="1.10.40.60">
    <property type="entry name" value="EpsJ-like"/>
    <property type="match status" value="2"/>
</dbReference>
<protein>
    <recommendedName>
        <fullName evidence="10">Type II secretion system protein K</fullName>
    </recommendedName>
</protein>
<reference evidence="13 14" key="1">
    <citation type="submission" date="2016-10" db="EMBL/GenBank/DDBJ databases">
        <authorList>
            <person name="Varghese N."/>
            <person name="Submissions S."/>
        </authorList>
    </citation>
    <scope>NUCLEOTIDE SEQUENCE [LARGE SCALE GENOMIC DNA]</scope>
    <source>
        <strain evidence="13 14">CIP 109853</strain>
    </source>
</reference>
<dbReference type="InterPro" id="IPR005628">
    <property type="entry name" value="GspK"/>
</dbReference>
<dbReference type="InterPro" id="IPR038072">
    <property type="entry name" value="GspK_central_sf"/>
</dbReference>
<evidence type="ECO:0000256" key="5">
    <source>
        <dbReference type="ARBA" id="ARBA00022519"/>
    </source>
</evidence>
<keyword evidence="8" id="KW-1133">Transmembrane helix</keyword>
<evidence type="ECO:0000256" key="10">
    <source>
        <dbReference type="PIRNR" id="PIRNR002786"/>
    </source>
</evidence>
<keyword evidence="4 10" id="KW-1003">Cell membrane</keyword>
<dbReference type="SUPFAM" id="SSF54523">
    <property type="entry name" value="Pili subunits"/>
    <property type="match status" value="1"/>
</dbReference>
<evidence type="ECO:0000256" key="6">
    <source>
        <dbReference type="ARBA" id="ARBA00022692"/>
    </source>
</evidence>
<evidence type="ECO:0000313" key="14">
    <source>
        <dbReference type="Proteomes" id="UP000198512"/>
    </source>
</evidence>
<evidence type="ECO:0000256" key="3">
    <source>
        <dbReference type="ARBA" id="ARBA00022448"/>
    </source>
</evidence>
<comment type="similarity">
    <text evidence="2 10">Belongs to the GSP K family.</text>
</comment>
<keyword evidence="6" id="KW-0812">Transmembrane</keyword>
<evidence type="ECO:0000313" key="13">
    <source>
        <dbReference type="EMBL" id="SER39532.1"/>
    </source>
</evidence>
<dbReference type="SUPFAM" id="SSF158544">
    <property type="entry name" value="GspK insert domain-like"/>
    <property type="match status" value="1"/>
</dbReference>
<evidence type="ECO:0000256" key="9">
    <source>
        <dbReference type="ARBA" id="ARBA00023136"/>
    </source>
</evidence>
<accession>A0ABY1BQQ3</accession>
<keyword evidence="5 10" id="KW-0997">Cell inner membrane</keyword>